<name>A0A1B8TRM3_9FLAO</name>
<evidence type="ECO:0000313" key="1">
    <source>
        <dbReference type="EMBL" id="OBY62240.1"/>
    </source>
</evidence>
<organism evidence="1 2">
    <name type="scientific">Polaribacter reichenbachii</name>
    <dbReference type="NCBI Taxonomy" id="996801"/>
    <lineage>
        <taxon>Bacteria</taxon>
        <taxon>Pseudomonadati</taxon>
        <taxon>Bacteroidota</taxon>
        <taxon>Flavobacteriia</taxon>
        <taxon>Flavobacteriales</taxon>
        <taxon>Flavobacteriaceae</taxon>
    </lineage>
</organism>
<dbReference type="KEGG" id="prn:BW723_16370"/>
<protein>
    <submittedName>
        <fullName evidence="1">Arsenate reductase</fullName>
    </submittedName>
</protein>
<sequence>MLKTSNTSTKNFFENSYKKLSISEDRTKILLKIAETIAKEYVNNEVVNLNFICTHNSRRSQMGQVWSYFAAYYFNLNINAFSGGTEVTAFYRKTVKTLQKAGFSFQLSDFSHQNPTYQISFEGSFSHILGFSKLYSNPINKEPYMAILTCNDVDRNCPFISDATHRFALPFLDPKFSDGTTEQEEVYLQTNTQIAGEIYLIFDQIKKLLS</sequence>
<dbReference type="STRING" id="996801.BW723_16370"/>
<comment type="caution">
    <text evidence="1">The sequence shown here is derived from an EMBL/GenBank/DDBJ whole genome shotgun (WGS) entry which is preliminary data.</text>
</comment>
<dbReference type="SUPFAM" id="SSF52788">
    <property type="entry name" value="Phosphotyrosine protein phosphatases I"/>
    <property type="match status" value="1"/>
</dbReference>
<keyword evidence="2" id="KW-1185">Reference proteome</keyword>
<accession>A0A1B8TRM3</accession>
<dbReference type="AlphaFoldDB" id="A0A1B8TRM3"/>
<dbReference type="EMBL" id="LSFL01000041">
    <property type="protein sequence ID" value="OBY62240.1"/>
    <property type="molecule type" value="Genomic_DNA"/>
</dbReference>
<dbReference type="Proteomes" id="UP000092612">
    <property type="component" value="Unassembled WGS sequence"/>
</dbReference>
<dbReference type="InterPro" id="IPR036196">
    <property type="entry name" value="Ptyr_pPase_sf"/>
</dbReference>
<proteinExistence type="predicted"/>
<evidence type="ECO:0000313" key="2">
    <source>
        <dbReference type="Proteomes" id="UP000092612"/>
    </source>
</evidence>
<dbReference type="RefSeq" id="WP_068364124.1">
    <property type="nucleotide sequence ID" value="NZ_CP019337.1"/>
</dbReference>
<dbReference type="PANTHER" id="PTHR43428:SF1">
    <property type="entry name" value="ARSENATE REDUCTASE"/>
    <property type="match status" value="1"/>
</dbReference>
<dbReference type="OrthoDB" id="9793058at2"/>
<dbReference type="Gene3D" id="3.40.50.2300">
    <property type="match status" value="1"/>
</dbReference>
<dbReference type="PANTHER" id="PTHR43428">
    <property type="entry name" value="ARSENATE REDUCTASE"/>
    <property type="match status" value="1"/>
</dbReference>
<reference evidence="2" key="1">
    <citation type="submission" date="2016-02" db="EMBL/GenBank/DDBJ databases">
        <title>Paenibacillus sp. LPB0068, isolated from Crassostrea gigas.</title>
        <authorList>
            <person name="Shin S.-K."/>
            <person name="Yi H."/>
        </authorList>
    </citation>
    <scope>NUCLEOTIDE SEQUENCE [LARGE SCALE GENOMIC DNA]</scope>
    <source>
        <strain evidence="2">KCTC 23969</strain>
    </source>
</reference>
<gene>
    <name evidence="1" type="ORF">LPB301_15275</name>
</gene>